<reference evidence="2" key="2">
    <citation type="submission" date="2015-07" db="EMBL/GenBank/DDBJ databases">
        <title>Contrasting host-pathogen interactions and genome evolution in two generalist and specialist microsporidian pathogens of mosquitoes.</title>
        <authorList>
            <consortium name="The Broad Institute Genomics Platform"/>
            <consortium name="The Broad Institute Genome Sequencing Center for Infectious Disease"/>
            <person name="Cuomo C.A."/>
            <person name="Sanscrainte N.D."/>
            <person name="Goldberg J.M."/>
            <person name="Heiman D."/>
            <person name="Young S."/>
            <person name="Zeng Q."/>
            <person name="Becnel J.J."/>
            <person name="Birren B.W."/>
        </authorList>
    </citation>
    <scope>NUCLEOTIDE SEQUENCE [LARGE SCALE GENOMIC DNA]</scope>
    <source>
        <strain evidence="2">USNM 41457</strain>
    </source>
</reference>
<proteinExistence type="predicted"/>
<dbReference type="OrthoDB" id="2919105at2759"/>
<dbReference type="InterPro" id="IPR029035">
    <property type="entry name" value="DHS-like_NAD/FAD-binding_dom"/>
</dbReference>
<reference evidence="1 2" key="1">
    <citation type="submission" date="2011-08" db="EMBL/GenBank/DDBJ databases">
        <authorList>
            <person name="Liu Z.J."/>
            <person name="Shi F.L."/>
            <person name="Lu J.Q."/>
            <person name="Li M."/>
            <person name="Wang Z.L."/>
        </authorList>
    </citation>
    <scope>NUCLEOTIDE SEQUENCE [LARGE SCALE GENOMIC DNA]</scope>
    <source>
        <strain evidence="1 2">USNM 41457</strain>
    </source>
</reference>
<dbReference type="Pfam" id="PF02146">
    <property type="entry name" value="SIR2"/>
    <property type="match status" value="1"/>
</dbReference>
<dbReference type="Gene3D" id="3.40.50.1220">
    <property type="entry name" value="TPP-binding domain"/>
    <property type="match status" value="1"/>
</dbReference>
<dbReference type="PANTHER" id="PTHR11085:SF10">
    <property type="entry name" value="NAD-DEPENDENT PROTEIN DEACYLASE SIRTUIN-5, MITOCHONDRIAL-RELATED"/>
    <property type="match status" value="1"/>
</dbReference>
<dbReference type="VEuPathDB" id="MicrosporidiaDB:EDEG_03055"/>
<dbReference type="EMBL" id="AFBI03000066">
    <property type="protein sequence ID" value="EJW02543.1"/>
    <property type="molecule type" value="Genomic_DNA"/>
</dbReference>
<keyword evidence="2" id="KW-1185">Reference proteome</keyword>
<dbReference type="PANTHER" id="PTHR11085">
    <property type="entry name" value="NAD-DEPENDENT PROTEIN DEACYLASE SIRTUIN-5, MITOCHONDRIAL-RELATED"/>
    <property type="match status" value="1"/>
</dbReference>
<comment type="caution">
    <text evidence="1">The sequence shown here is derived from an EMBL/GenBank/DDBJ whole genome shotgun (WGS) entry which is preliminary data.</text>
</comment>
<dbReference type="SUPFAM" id="SSF52467">
    <property type="entry name" value="DHS-like NAD/FAD-binding domain"/>
    <property type="match status" value="1"/>
</dbReference>
<accession>J8ZSA7</accession>
<dbReference type="GO" id="GO:0070403">
    <property type="term" value="F:NAD+ binding"/>
    <property type="evidence" value="ECO:0007669"/>
    <property type="project" value="InterPro"/>
</dbReference>
<dbReference type="GO" id="GO:0017136">
    <property type="term" value="F:histone deacetylase activity, NAD-dependent"/>
    <property type="evidence" value="ECO:0007669"/>
    <property type="project" value="TreeGrafter"/>
</dbReference>
<sequence>MPKINRLEKGKCDVDNKITFQEIDKDFIQNNITIFRRKHVIFVVGAGISVNSGIPDFRSKNGIFAEIRKNLNVKGQDLFSFHFSRDQKHDLCISNLFPN</sequence>
<dbReference type="InParanoid" id="J8ZSA7"/>
<dbReference type="STRING" id="1003232.J8ZSA7"/>
<dbReference type="HOGENOM" id="CLU_2320348_0_0_1"/>
<gene>
    <name evidence="1" type="ORF">EDEG_03055</name>
</gene>
<evidence type="ECO:0000313" key="2">
    <source>
        <dbReference type="Proteomes" id="UP000003163"/>
    </source>
</evidence>
<dbReference type="InterPro" id="IPR003000">
    <property type="entry name" value="Sirtuin"/>
</dbReference>
<dbReference type="AlphaFoldDB" id="J8ZSA7"/>
<protein>
    <submittedName>
        <fullName evidence="1">Uncharacterized protein</fullName>
    </submittedName>
</protein>
<name>J8ZSA7_EDHAE</name>
<dbReference type="Proteomes" id="UP000003163">
    <property type="component" value="Unassembled WGS sequence"/>
</dbReference>
<dbReference type="InterPro" id="IPR050134">
    <property type="entry name" value="NAD-dep_sirtuin_deacylases"/>
</dbReference>
<evidence type="ECO:0000313" key="1">
    <source>
        <dbReference type="EMBL" id="EJW02543.1"/>
    </source>
</evidence>
<organism evidence="1 2">
    <name type="scientific">Edhazardia aedis (strain USNM 41457)</name>
    <name type="common">Microsporidian parasite</name>
    <dbReference type="NCBI Taxonomy" id="1003232"/>
    <lineage>
        <taxon>Eukaryota</taxon>
        <taxon>Fungi</taxon>
        <taxon>Fungi incertae sedis</taxon>
        <taxon>Microsporidia</taxon>
        <taxon>Edhazardia</taxon>
    </lineage>
</organism>